<dbReference type="Proteomes" id="UP000613743">
    <property type="component" value="Unassembled WGS sequence"/>
</dbReference>
<dbReference type="EMBL" id="BMPZ01000004">
    <property type="protein sequence ID" value="GGI81409.1"/>
    <property type="molecule type" value="Genomic_DNA"/>
</dbReference>
<feature type="domain" description="HD-GYP" evidence="1">
    <location>
        <begin position="130"/>
        <end position="326"/>
    </location>
</feature>
<evidence type="ECO:0000313" key="2">
    <source>
        <dbReference type="EMBL" id="GGI81409.1"/>
    </source>
</evidence>
<protein>
    <submittedName>
        <fullName evidence="2">HD family phosphohydrolase</fullName>
    </submittedName>
</protein>
<dbReference type="InterPro" id="IPR037522">
    <property type="entry name" value="HD_GYP_dom"/>
</dbReference>
<dbReference type="InterPro" id="IPR003607">
    <property type="entry name" value="HD/PDEase_dom"/>
</dbReference>
<reference evidence="2" key="2">
    <citation type="submission" date="2020-09" db="EMBL/GenBank/DDBJ databases">
        <authorList>
            <person name="Sun Q."/>
            <person name="Ohkuma M."/>
        </authorList>
    </citation>
    <scope>NUCLEOTIDE SEQUENCE</scope>
    <source>
        <strain evidence="2">JCM 30804</strain>
    </source>
</reference>
<dbReference type="RefSeq" id="WP_188920132.1">
    <property type="nucleotide sequence ID" value="NZ_BMPZ01000004.1"/>
</dbReference>
<dbReference type="PANTHER" id="PTHR43155:SF2">
    <property type="entry name" value="CYCLIC DI-GMP PHOSPHODIESTERASE PA4108"/>
    <property type="match status" value="1"/>
</dbReference>
<dbReference type="PROSITE" id="PS51832">
    <property type="entry name" value="HD_GYP"/>
    <property type="match status" value="1"/>
</dbReference>
<name>A0A917JQ62_9GAMM</name>
<dbReference type="InterPro" id="IPR021812">
    <property type="entry name" value="DUF3391"/>
</dbReference>
<dbReference type="GO" id="GO:0008081">
    <property type="term" value="F:phosphoric diester hydrolase activity"/>
    <property type="evidence" value="ECO:0007669"/>
    <property type="project" value="UniProtKB-ARBA"/>
</dbReference>
<evidence type="ECO:0000313" key="3">
    <source>
        <dbReference type="Proteomes" id="UP000613743"/>
    </source>
</evidence>
<comment type="caution">
    <text evidence="2">The sequence shown here is derived from an EMBL/GenBank/DDBJ whole genome shotgun (WGS) entry which is preliminary data.</text>
</comment>
<dbReference type="AlphaFoldDB" id="A0A917JQ62"/>
<dbReference type="Pfam" id="PF13487">
    <property type="entry name" value="HD_5"/>
    <property type="match status" value="1"/>
</dbReference>
<dbReference type="Gene3D" id="1.10.3210.10">
    <property type="entry name" value="Hypothetical protein af1432"/>
    <property type="match status" value="1"/>
</dbReference>
<proteinExistence type="predicted"/>
<dbReference type="Pfam" id="PF11871">
    <property type="entry name" value="DUF3391"/>
    <property type="match status" value="1"/>
</dbReference>
<keyword evidence="3" id="KW-1185">Reference proteome</keyword>
<dbReference type="CDD" id="cd00077">
    <property type="entry name" value="HDc"/>
    <property type="match status" value="1"/>
</dbReference>
<dbReference type="SUPFAM" id="SSF109604">
    <property type="entry name" value="HD-domain/PDEase-like"/>
    <property type="match status" value="1"/>
</dbReference>
<gene>
    <name evidence="2" type="ORF">GCM10009332_18450</name>
</gene>
<sequence length="389" mass="43113">MEESAPAEDLLKVPVSKLRIGMFVQAIENNGRVNIANAGQIRTKDALAKLIKSGIKFVWVDVERSSEGSGLKKKAAAPLKPKKNRDVQQQKAQALLGEAKDLIRKVLSETFEGKAVEVAPVEAFADNMIETVLQDADAFKCVSALRTKDAYLLEHSVNVAFLLVTFGKHIGLDKSMLAQLAAGGIMHDVGKVKVDDKILNKPGRLTQEEFEHMKMHQTFAKEIMREAEGFSQISQDVCLMHHEKLDGTGYPNGLKGDELPMHARMSCIADIYDALTATRCYKEAMSPAAAFKILLSLTPHHLDQKLVYEFVRCVGVYPAGSLVELSDGRVGIVWESKDRDALHPVVKCFYSLKHKRYTDVAMIDMKKSELNIERGVSPSSLDVDPTPFY</sequence>
<dbReference type="PANTHER" id="PTHR43155">
    <property type="entry name" value="CYCLIC DI-GMP PHOSPHODIESTERASE PA4108-RELATED"/>
    <property type="match status" value="1"/>
</dbReference>
<dbReference type="SMART" id="SM00471">
    <property type="entry name" value="HDc"/>
    <property type="match status" value="1"/>
</dbReference>
<organism evidence="2 3">
    <name type="scientific">Shewanella gelidii</name>
    <dbReference type="NCBI Taxonomy" id="1642821"/>
    <lineage>
        <taxon>Bacteria</taxon>
        <taxon>Pseudomonadati</taxon>
        <taxon>Pseudomonadota</taxon>
        <taxon>Gammaproteobacteria</taxon>
        <taxon>Alteromonadales</taxon>
        <taxon>Shewanellaceae</taxon>
        <taxon>Shewanella</taxon>
    </lineage>
</organism>
<evidence type="ECO:0000259" key="1">
    <source>
        <dbReference type="PROSITE" id="PS51832"/>
    </source>
</evidence>
<reference evidence="2" key="1">
    <citation type="journal article" date="2014" name="Int. J. Syst. Evol. Microbiol.">
        <title>Complete genome sequence of Corynebacterium casei LMG S-19264T (=DSM 44701T), isolated from a smear-ripened cheese.</title>
        <authorList>
            <consortium name="US DOE Joint Genome Institute (JGI-PGF)"/>
            <person name="Walter F."/>
            <person name="Albersmeier A."/>
            <person name="Kalinowski J."/>
            <person name="Ruckert C."/>
        </authorList>
    </citation>
    <scope>NUCLEOTIDE SEQUENCE</scope>
    <source>
        <strain evidence="2">JCM 30804</strain>
    </source>
</reference>
<accession>A0A917JQ62</accession>